<keyword evidence="2" id="KW-0456">Lyase</keyword>
<dbReference type="InterPro" id="IPR029068">
    <property type="entry name" value="Glyas_Bleomycin-R_OHBP_Dase"/>
</dbReference>
<dbReference type="PANTHER" id="PTHR33993:SF10">
    <property type="entry name" value="CONSERVED PROTEIN"/>
    <property type="match status" value="1"/>
</dbReference>
<dbReference type="Pfam" id="PF00903">
    <property type="entry name" value="Glyoxalase"/>
    <property type="match status" value="1"/>
</dbReference>
<dbReference type="Proteomes" id="UP000661607">
    <property type="component" value="Unassembled WGS sequence"/>
</dbReference>
<comment type="caution">
    <text evidence="2">The sequence shown here is derived from an EMBL/GenBank/DDBJ whole genome shotgun (WGS) entry which is preliminary data.</text>
</comment>
<proteinExistence type="predicted"/>
<dbReference type="EMBL" id="JADBEF010000001">
    <property type="protein sequence ID" value="MBE1561054.1"/>
    <property type="molecule type" value="Genomic_DNA"/>
</dbReference>
<feature type="domain" description="VOC" evidence="1">
    <location>
        <begin position="137"/>
        <end position="252"/>
    </location>
</feature>
<protein>
    <submittedName>
        <fullName evidence="2">Enzyme related to lactoylglutathione lyase</fullName>
    </submittedName>
</protein>
<dbReference type="Pfam" id="PF18029">
    <property type="entry name" value="Glyoxalase_6"/>
    <property type="match status" value="1"/>
</dbReference>
<dbReference type="InterPro" id="IPR037523">
    <property type="entry name" value="VOC_core"/>
</dbReference>
<dbReference type="GO" id="GO:0016829">
    <property type="term" value="F:lyase activity"/>
    <property type="evidence" value="ECO:0007669"/>
    <property type="project" value="UniProtKB-KW"/>
</dbReference>
<organism evidence="2 3">
    <name type="scientific">Nonomuraea africana</name>
    <dbReference type="NCBI Taxonomy" id="46171"/>
    <lineage>
        <taxon>Bacteria</taxon>
        <taxon>Bacillati</taxon>
        <taxon>Actinomycetota</taxon>
        <taxon>Actinomycetes</taxon>
        <taxon>Streptosporangiales</taxon>
        <taxon>Streptosporangiaceae</taxon>
        <taxon>Nonomuraea</taxon>
    </lineage>
</organism>
<dbReference type="CDD" id="cd07247">
    <property type="entry name" value="SgaA_N_like"/>
    <property type="match status" value="2"/>
</dbReference>
<dbReference type="PROSITE" id="PS51819">
    <property type="entry name" value="VOC"/>
    <property type="match status" value="2"/>
</dbReference>
<gene>
    <name evidence="2" type="ORF">H4W81_003833</name>
</gene>
<dbReference type="InterPro" id="IPR004360">
    <property type="entry name" value="Glyas_Fos-R_dOase_dom"/>
</dbReference>
<dbReference type="SUPFAM" id="SSF54593">
    <property type="entry name" value="Glyoxalase/Bleomycin resistance protein/Dihydroxybiphenyl dioxygenase"/>
    <property type="match status" value="2"/>
</dbReference>
<feature type="domain" description="VOC" evidence="1">
    <location>
        <begin position="10"/>
        <end position="123"/>
    </location>
</feature>
<dbReference type="InterPro" id="IPR052164">
    <property type="entry name" value="Anthracycline_SecMetBiosynth"/>
</dbReference>
<sequence length="254" mass="26922">MLTTQFVPGAPTWLDLGAPDVKAAAAFYTGVFGWSFQSAGPQGGDYGFLQLDGKTVAALGPLTEEGARPAWTTYFATADADATAALVERHGGEVRAAPSDVFTKGRMAHFTDPAGAEFAVWQARDLGGLDLVTEPGSLGWVELHVQDAEEVLPFYQAVFGWRAQSVAMGPMTYRILSTGESEDTSFGGLTELMPDDRPHWAPYFEVSDCDGTVAMAQQLGGTLVAPAESVEGVGRFATLDDPFGARFSVITSTP</sequence>
<reference evidence="2 3" key="1">
    <citation type="submission" date="2020-10" db="EMBL/GenBank/DDBJ databases">
        <title>Sequencing the genomes of 1000 actinobacteria strains.</title>
        <authorList>
            <person name="Klenk H.-P."/>
        </authorList>
    </citation>
    <scope>NUCLEOTIDE SEQUENCE [LARGE SCALE GENOMIC DNA]</scope>
    <source>
        <strain evidence="2 3">DSM 43748</strain>
    </source>
</reference>
<dbReference type="InterPro" id="IPR041581">
    <property type="entry name" value="Glyoxalase_6"/>
</dbReference>
<dbReference type="Gene3D" id="3.10.180.10">
    <property type="entry name" value="2,3-Dihydroxybiphenyl 1,2-Dioxygenase, domain 1"/>
    <property type="match status" value="2"/>
</dbReference>
<name>A0ABR9KG99_9ACTN</name>
<dbReference type="RefSeq" id="WP_192776037.1">
    <property type="nucleotide sequence ID" value="NZ_BAAASY010000014.1"/>
</dbReference>
<evidence type="ECO:0000259" key="1">
    <source>
        <dbReference type="PROSITE" id="PS51819"/>
    </source>
</evidence>
<evidence type="ECO:0000313" key="3">
    <source>
        <dbReference type="Proteomes" id="UP000661607"/>
    </source>
</evidence>
<keyword evidence="3" id="KW-1185">Reference proteome</keyword>
<dbReference type="PANTHER" id="PTHR33993">
    <property type="entry name" value="GLYOXALASE-RELATED"/>
    <property type="match status" value="1"/>
</dbReference>
<accession>A0ABR9KG99</accession>
<evidence type="ECO:0000313" key="2">
    <source>
        <dbReference type="EMBL" id="MBE1561054.1"/>
    </source>
</evidence>